<dbReference type="VEuPathDB" id="FungiDB:RhiirFUN_013406"/>
<comment type="subcellular location">
    <subcellularLocation>
        <location evidence="1">Nucleus</location>
    </subcellularLocation>
</comment>
<dbReference type="GO" id="GO:0042802">
    <property type="term" value="F:identical protein binding"/>
    <property type="evidence" value="ECO:0007669"/>
    <property type="project" value="UniProtKB-ARBA"/>
</dbReference>
<evidence type="ECO:0000256" key="2">
    <source>
        <dbReference type="ARBA" id="ARBA00006991"/>
    </source>
</evidence>
<dbReference type="Pfam" id="PF00096">
    <property type="entry name" value="zf-C2H2"/>
    <property type="match status" value="4"/>
</dbReference>
<keyword evidence="10" id="KW-0539">Nucleus</keyword>
<dbReference type="Proteomes" id="UP000233469">
    <property type="component" value="Unassembled WGS sequence"/>
</dbReference>
<dbReference type="PANTHER" id="PTHR14003">
    <property type="entry name" value="TRANSCRIPTIONAL REPRESSOR PROTEIN YY"/>
    <property type="match status" value="1"/>
</dbReference>
<evidence type="ECO:0000256" key="4">
    <source>
        <dbReference type="ARBA" id="ARBA00022737"/>
    </source>
</evidence>
<feature type="domain" description="C2H2-type" evidence="12">
    <location>
        <begin position="19"/>
        <end position="48"/>
    </location>
</feature>
<dbReference type="PROSITE" id="PS00028">
    <property type="entry name" value="ZINC_FINGER_C2H2_1"/>
    <property type="match status" value="4"/>
</dbReference>
<evidence type="ECO:0000256" key="5">
    <source>
        <dbReference type="ARBA" id="ARBA00022771"/>
    </source>
</evidence>
<keyword evidence="7" id="KW-0805">Transcription regulation</keyword>
<evidence type="ECO:0000256" key="11">
    <source>
        <dbReference type="PROSITE-ProRule" id="PRU00042"/>
    </source>
</evidence>
<dbReference type="PROSITE" id="PS50157">
    <property type="entry name" value="ZINC_FINGER_C2H2_2"/>
    <property type="match status" value="4"/>
</dbReference>
<evidence type="ECO:0000313" key="13">
    <source>
        <dbReference type="EMBL" id="PKK70312.1"/>
    </source>
</evidence>
<dbReference type="Gene3D" id="3.30.160.60">
    <property type="entry name" value="Classic Zinc Finger"/>
    <property type="match status" value="4"/>
</dbReference>
<proteinExistence type="inferred from homology"/>
<evidence type="ECO:0000256" key="9">
    <source>
        <dbReference type="ARBA" id="ARBA00023163"/>
    </source>
</evidence>
<dbReference type="GO" id="GO:0008270">
    <property type="term" value="F:zinc ion binding"/>
    <property type="evidence" value="ECO:0007669"/>
    <property type="project" value="UniProtKB-KW"/>
</dbReference>
<dbReference type="GO" id="GO:0000785">
    <property type="term" value="C:chromatin"/>
    <property type="evidence" value="ECO:0007669"/>
    <property type="project" value="TreeGrafter"/>
</dbReference>
<evidence type="ECO:0000256" key="1">
    <source>
        <dbReference type="ARBA" id="ARBA00004123"/>
    </source>
</evidence>
<keyword evidence="9" id="KW-0804">Transcription</keyword>
<keyword evidence="8" id="KW-0238">DNA-binding</keyword>
<feature type="domain" description="C2H2-type" evidence="12">
    <location>
        <begin position="49"/>
        <end position="78"/>
    </location>
</feature>
<dbReference type="SUPFAM" id="SSF57667">
    <property type="entry name" value="beta-beta-alpha zinc fingers"/>
    <property type="match status" value="3"/>
</dbReference>
<dbReference type="GO" id="GO:0000978">
    <property type="term" value="F:RNA polymerase II cis-regulatory region sequence-specific DNA binding"/>
    <property type="evidence" value="ECO:0007669"/>
    <property type="project" value="TreeGrafter"/>
</dbReference>
<comment type="caution">
    <text evidence="13">The sequence shown here is derived from an EMBL/GenBank/DDBJ whole genome shotgun (WGS) entry which is preliminary data.</text>
</comment>
<evidence type="ECO:0000256" key="3">
    <source>
        <dbReference type="ARBA" id="ARBA00022723"/>
    </source>
</evidence>
<evidence type="ECO:0000256" key="10">
    <source>
        <dbReference type="ARBA" id="ARBA00023242"/>
    </source>
</evidence>
<feature type="domain" description="C2H2-type" evidence="12">
    <location>
        <begin position="79"/>
        <end position="108"/>
    </location>
</feature>
<sequence>MDILELIHMESQYSESRPFRCTWEGCTKAFSRRSDLARHGRIHTNERPFACNEPGCGKSFIQRSALTVHMRTHSGERPHVCEHPDCNKSFSDSSSLARHRRIHTGKRPYKCGFENCGKIFCRKTNLTRHHRRTHLMALKTERPFIWRTPIDNSNISISDQFYHPYLSTPIGPMLSPGSLLSSLTSSSSAYSTTGSSPSSPTIPTIYAPQPVLPTPQVGSYYSNVIGLPAYDNNGYTSPTTLSSTTSSPSPPETPILPNVPIHCMSECPCCWQNHFLQWQIQQVQQVLKQNSSRFQYNQNDVGNVGTNFIPCN</sequence>
<dbReference type="GO" id="GO:0000981">
    <property type="term" value="F:DNA-binding transcription factor activity, RNA polymerase II-specific"/>
    <property type="evidence" value="ECO:0007669"/>
    <property type="project" value="TreeGrafter"/>
</dbReference>
<dbReference type="FunFam" id="3.30.160.60:FF:000508">
    <property type="entry name" value="Myeloid zinc finger 1"/>
    <property type="match status" value="1"/>
</dbReference>
<dbReference type="SMART" id="SM00355">
    <property type="entry name" value="ZnF_C2H2"/>
    <property type="match status" value="4"/>
</dbReference>
<dbReference type="VEuPathDB" id="FungiDB:RhiirA1_337193"/>
<dbReference type="PANTHER" id="PTHR14003:SF23">
    <property type="entry name" value="ZINC FINGER PROTEIN 143"/>
    <property type="match status" value="1"/>
</dbReference>
<reference evidence="13 14" key="2">
    <citation type="submission" date="2017-10" db="EMBL/GenBank/DDBJ databases">
        <title>Extensive intraspecific genome diversity in a model arbuscular mycorrhizal fungus.</title>
        <authorList>
            <person name="Chen E.C.H."/>
            <person name="Morin E."/>
            <person name="Baudet D."/>
            <person name="Noel J."/>
            <person name="Ndikumana S."/>
            <person name="Charron P."/>
            <person name="St-Onge C."/>
            <person name="Giorgi J."/>
            <person name="Grigoriev I.V."/>
            <person name="Roux C."/>
            <person name="Martin F.M."/>
            <person name="Corradi N."/>
        </authorList>
    </citation>
    <scope>NUCLEOTIDE SEQUENCE [LARGE SCALE GENOMIC DNA]</scope>
    <source>
        <strain evidence="13 14">C2</strain>
    </source>
</reference>
<evidence type="ECO:0000256" key="7">
    <source>
        <dbReference type="ARBA" id="ARBA00023015"/>
    </source>
</evidence>
<keyword evidence="6" id="KW-0862">Zinc</keyword>
<evidence type="ECO:0000256" key="6">
    <source>
        <dbReference type="ARBA" id="ARBA00022833"/>
    </source>
</evidence>
<dbReference type="InterPro" id="IPR036236">
    <property type="entry name" value="Znf_C2H2_sf"/>
</dbReference>
<name>A0A2N1N8R7_9GLOM</name>
<dbReference type="FunFam" id="3.30.160.60:FF:001102">
    <property type="entry name" value="Transcription factor IIIA"/>
    <property type="match status" value="1"/>
</dbReference>
<dbReference type="GO" id="GO:0031519">
    <property type="term" value="C:PcG protein complex"/>
    <property type="evidence" value="ECO:0007669"/>
    <property type="project" value="TreeGrafter"/>
</dbReference>
<reference evidence="13 14" key="1">
    <citation type="submission" date="2016-04" db="EMBL/GenBank/DDBJ databases">
        <title>Genome analyses suggest a sexual origin of heterokaryosis in a supposedly ancient asexual fungus.</title>
        <authorList>
            <person name="Ropars J."/>
            <person name="Sedzielewska K."/>
            <person name="Noel J."/>
            <person name="Charron P."/>
            <person name="Farinelli L."/>
            <person name="Marton T."/>
            <person name="Kruger M."/>
            <person name="Pelin A."/>
            <person name="Brachmann A."/>
            <person name="Corradi N."/>
        </authorList>
    </citation>
    <scope>NUCLEOTIDE SEQUENCE [LARGE SCALE GENOMIC DNA]</scope>
    <source>
        <strain evidence="13 14">C2</strain>
    </source>
</reference>
<dbReference type="AlphaFoldDB" id="A0A2N1N8R7"/>
<protein>
    <recommendedName>
        <fullName evidence="12">C2H2-type domain-containing protein</fullName>
    </recommendedName>
</protein>
<feature type="domain" description="C2H2-type" evidence="12">
    <location>
        <begin position="109"/>
        <end position="134"/>
    </location>
</feature>
<dbReference type="InterPro" id="IPR013087">
    <property type="entry name" value="Znf_C2H2_type"/>
</dbReference>
<comment type="similarity">
    <text evidence="2">Belongs to the krueppel C2H2-type zinc-finger protein family.</text>
</comment>
<dbReference type="GO" id="GO:0005667">
    <property type="term" value="C:transcription regulator complex"/>
    <property type="evidence" value="ECO:0007669"/>
    <property type="project" value="TreeGrafter"/>
</dbReference>
<evidence type="ECO:0000256" key="8">
    <source>
        <dbReference type="ARBA" id="ARBA00023125"/>
    </source>
</evidence>
<dbReference type="EMBL" id="LLXL01000631">
    <property type="protein sequence ID" value="PKK70312.1"/>
    <property type="molecule type" value="Genomic_DNA"/>
</dbReference>
<dbReference type="VEuPathDB" id="FungiDB:FUN_016684"/>
<keyword evidence="5 11" id="KW-0863">Zinc-finger</keyword>
<dbReference type="FunFam" id="3.30.160.60:FF:002343">
    <property type="entry name" value="Zinc finger protein 33A"/>
    <property type="match status" value="1"/>
</dbReference>
<accession>A0A2N1N8R7</accession>
<organism evidence="13 14">
    <name type="scientific">Rhizophagus irregularis</name>
    <dbReference type="NCBI Taxonomy" id="588596"/>
    <lineage>
        <taxon>Eukaryota</taxon>
        <taxon>Fungi</taxon>
        <taxon>Fungi incertae sedis</taxon>
        <taxon>Mucoromycota</taxon>
        <taxon>Glomeromycotina</taxon>
        <taxon>Glomeromycetes</taxon>
        <taxon>Glomerales</taxon>
        <taxon>Glomeraceae</taxon>
        <taxon>Rhizophagus</taxon>
    </lineage>
</organism>
<evidence type="ECO:0000313" key="14">
    <source>
        <dbReference type="Proteomes" id="UP000233469"/>
    </source>
</evidence>
<gene>
    <name evidence="13" type="ORF">RhiirC2_681579</name>
</gene>
<evidence type="ECO:0000259" key="12">
    <source>
        <dbReference type="PROSITE" id="PS50157"/>
    </source>
</evidence>
<keyword evidence="4" id="KW-0677">Repeat</keyword>
<keyword evidence="3" id="KW-0479">Metal-binding</keyword>